<name>A0A553N6I4_TIGCA</name>
<dbReference type="InterPro" id="IPR034015">
    <property type="entry name" value="M1_LTA4H"/>
</dbReference>
<dbReference type="GO" id="GO:0005829">
    <property type="term" value="C:cytosol"/>
    <property type="evidence" value="ECO:0007669"/>
    <property type="project" value="TreeGrafter"/>
</dbReference>
<sequence length="225" mass="24700">MSVINPKNPMDPSSLARPDQVVVKDVFLQLEADFKGQVLKGSATLTLEKVDSKATQVVLDSSDLSIGQVTSGDEELKFTVGEKQGFLGSAVVIELPKSTNPVLKVVVQYVTSPSASALQWLPPAQTAGKVHPYMFSQCQAIHCRSMVPLQDTPAIKMPYSAEPCSLLLQVRLESESGRDLRDSAQFKDALTAQLGRRSWLENVRSEQCCPRKSLAEDERVRDKVQ</sequence>
<dbReference type="AlphaFoldDB" id="A0A553N6I4"/>
<evidence type="ECO:0000313" key="2">
    <source>
        <dbReference type="EMBL" id="TRY61051.1"/>
    </source>
</evidence>
<dbReference type="Proteomes" id="UP000318571">
    <property type="component" value="Chromosome 8"/>
</dbReference>
<dbReference type="OMA" id="SEVIFDT"/>
<dbReference type="GO" id="GO:0004177">
    <property type="term" value="F:aminopeptidase activity"/>
    <property type="evidence" value="ECO:0007669"/>
    <property type="project" value="TreeGrafter"/>
</dbReference>
<gene>
    <name evidence="2" type="ORF">TCAL_17193</name>
</gene>
<comment type="caution">
    <text evidence="2">The sequence shown here is derived from an EMBL/GenBank/DDBJ whole genome shotgun (WGS) entry which is preliminary data.</text>
</comment>
<proteinExistence type="predicted"/>
<evidence type="ECO:0000313" key="3">
    <source>
        <dbReference type="Proteomes" id="UP000318571"/>
    </source>
</evidence>
<feature type="domain" description="Aminopeptidase N-like N-terminal" evidence="1">
    <location>
        <begin position="28"/>
        <end position="160"/>
    </location>
</feature>
<accession>A0A553N6I4</accession>
<protein>
    <recommendedName>
        <fullName evidence="1">Aminopeptidase N-like N-terminal domain-containing protein</fullName>
    </recommendedName>
</protein>
<dbReference type="GO" id="GO:0043171">
    <property type="term" value="P:peptide catabolic process"/>
    <property type="evidence" value="ECO:0007669"/>
    <property type="project" value="TreeGrafter"/>
</dbReference>
<dbReference type="STRING" id="6832.A0A553N6I4"/>
<dbReference type="InterPro" id="IPR042097">
    <property type="entry name" value="Aminopeptidase_N-like_N_sf"/>
</dbReference>
<dbReference type="PANTHER" id="PTHR45726">
    <property type="entry name" value="LEUKOTRIENE A-4 HYDROLASE"/>
    <property type="match status" value="1"/>
</dbReference>
<dbReference type="Pfam" id="PF17900">
    <property type="entry name" value="Peptidase_M1_N"/>
    <property type="match status" value="1"/>
</dbReference>
<dbReference type="Gene3D" id="2.60.40.1730">
    <property type="entry name" value="tricorn interacting facor f3 domain"/>
    <property type="match status" value="1"/>
</dbReference>
<keyword evidence="3" id="KW-1185">Reference proteome</keyword>
<dbReference type="SUPFAM" id="SSF63737">
    <property type="entry name" value="Leukotriene A4 hydrolase N-terminal domain"/>
    <property type="match status" value="1"/>
</dbReference>
<dbReference type="EMBL" id="VCGU01000459">
    <property type="protein sequence ID" value="TRY61051.1"/>
    <property type="molecule type" value="Genomic_DNA"/>
</dbReference>
<evidence type="ECO:0000259" key="1">
    <source>
        <dbReference type="Pfam" id="PF17900"/>
    </source>
</evidence>
<reference evidence="2 3" key="1">
    <citation type="journal article" date="2018" name="Nat. Ecol. Evol.">
        <title>Genomic signatures of mitonuclear coevolution across populations of Tigriopus californicus.</title>
        <authorList>
            <person name="Barreto F.S."/>
            <person name="Watson E.T."/>
            <person name="Lima T.G."/>
            <person name="Willett C.S."/>
            <person name="Edmands S."/>
            <person name="Li W."/>
            <person name="Burton R.S."/>
        </authorList>
    </citation>
    <scope>NUCLEOTIDE SEQUENCE [LARGE SCALE GENOMIC DNA]</scope>
    <source>
        <strain evidence="2 3">San Diego</strain>
    </source>
</reference>
<dbReference type="GO" id="GO:0004301">
    <property type="term" value="F:epoxide hydrolase activity"/>
    <property type="evidence" value="ECO:0007669"/>
    <property type="project" value="TreeGrafter"/>
</dbReference>
<dbReference type="PANTHER" id="PTHR45726:SF3">
    <property type="entry name" value="LEUKOTRIENE A-4 HYDROLASE"/>
    <property type="match status" value="1"/>
</dbReference>
<organism evidence="2 3">
    <name type="scientific">Tigriopus californicus</name>
    <name type="common">Marine copepod</name>
    <dbReference type="NCBI Taxonomy" id="6832"/>
    <lineage>
        <taxon>Eukaryota</taxon>
        <taxon>Metazoa</taxon>
        <taxon>Ecdysozoa</taxon>
        <taxon>Arthropoda</taxon>
        <taxon>Crustacea</taxon>
        <taxon>Multicrustacea</taxon>
        <taxon>Hexanauplia</taxon>
        <taxon>Copepoda</taxon>
        <taxon>Harpacticoida</taxon>
        <taxon>Harpacticidae</taxon>
        <taxon>Tigriopus</taxon>
    </lineage>
</organism>
<dbReference type="InterPro" id="IPR045357">
    <property type="entry name" value="Aminopeptidase_N-like_N"/>
</dbReference>